<reference evidence="1" key="1">
    <citation type="submission" date="2021-03" db="EMBL/GenBank/DDBJ databases">
        <title>Draft genome sequence of rust myrtle Austropuccinia psidii MF-1, a brazilian biotype.</title>
        <authorList>
            <person name="Quecine M.C."/>
            <person name="Pachon D.M.R."/>
            <person name="Bonatelli M.L."/>
            <person name="Correr F.H."/>
            <person name="Franceschini L.M."/>
            <person name="Leite T.F."/>
            <person name="Margarido G.R.A."/>
            <person name="Almeida C.A."/>
            <person name="Ferrarezi J.A."/>
            <person name="Labate C.A."/>
        </authorList>
    </citation>
    <scope>NUCLEOTIDE SEQUENCE</scope>
    <source>
        <strain evidence="1">MF-1</strain>
    </source>
</reference>
<evidence type="ECO:0000313" key="2">
    <source>
        <dbReference type="Proteomes" id="UP000765509"/>
    </source>
</evidence>
<proteinExistence type="predicted"/>
<keyword evidence="2" id="KW-1185">Reference proteome</keyword>
<name>A0A9Q3BWV0_9BASI</name>
<protein>
    <submittedName>
        <fullName evidence="1">Uncharacterized protein</fullName>
    </submittedName>
</protein>
<gene>
    <name evidence="1" type="ORF">O181_012714</name>
</gene>
<evidence type="ECO:0000313" key="1">
    <source>
        <dbReference type="EMBL" id="MBW0472999.1"/>
    </source>
</evidence>
<dbReference type="EMBL" id="AVOT02003268">
    <property type="protein sequence ID" value="MBW0472999.1"/>
    <property type="molecule type" value="Genomic_DNA"/>
</dbReference>
<dbReference type="Proteomes" id="UP000765509">
    <property type="component" value="Unassembled WGS sequence"/>
</dbReference>
<organism evidence="1 2">
    <name type="scientific">Austropuccinia psidii MF-1</name>
    <dbReference type="NCBI Taxonomy" id="1389203"/>
    <lineage>
        <taxon>Eukaryota</taxon>
        <taxon>Fungi</taxon>
        <taxon>Dikarya</taxon>
        <taxon>Basidiomycota</taxon>
        <taxon>Pucciniomycotina</taxon>
        <taxon>Pucciniomycetes</taxon>
        <taxon>Pucciniales</taxon>
        <taxon>Sphaerophragmiaceae</taxon>
        <taxon>Austropuccinia</taxon>
    </lineage>
</organism>
<accession>A0A9Q3BWV0</accession>
<comment type="caution">
    <text evidence="1">The sequence shown here is derived from an EMBL/GenBank/DDBJ whole genome shotgun (WGS) entry which is preliminary data.</text>
</comment>
<sequence length="414" mass="48465">MYETLMCFEKVSRTIKISDNDNSFGNKLNEQSVIIEELTDKYSKFNIDDIIETRIKQAINTIKEENRSVLENISKSFTEVKTYTIALKKCLDTSQEEISKLTMKLNQITSDNTRQTELWQELTQTEDNHKTNVISSIQSLQQEFRNSQRCNNSKMNEIEQLLHTLPRMSTPLNENGGTRIPNPQVLEVENSQLKNEFSISFHNLEPSMRKALLKEVPKLKECPHFSGEGEYDHMEFIRVIDMIKEDSELPYRLVTARFNTLFTRSAHRWCIKLRKAHGHQSCTWWKTQIINKWANDSWRFKVETAFKSAKSNADKDNALPWFCQQNNRLTALYPDMSEFMVHRKILRQCEGDLEHVVKSRTTEQASAEDIIKILEEVTTRTRIGSSRVNLKTRFNTLWRDSVDKNPKENSNNVK</sequence>
<dbReference type="AlphaFoldDB" id="A0A9Q3BWV0"/>